<dbReference type="InterPro" id="IPR003828">
    <property type="entry name" value="QueH"/>
</dbReference>
<evidence type="ECO:0000256" key="14">
    <source>
        <dbReference type="ARBA" id="ARBA00023284"/>
    </source>
</evidence>
<feature type="binding site" evidence="17">
    <location>
        <position position="12"/>
    </location>
    <ligand>
        <name>[4Fe-4S] cluster</name>
        <dbReference type="ChEBI" id="CHEBI:49883"/>
    </ligand>
</feature>
<dbReference type="GO" id="GO:0008616">
    <property type="term" value="P:tRNA queuosine(34) biosynthetic process"/>
    <property type="evidence" value="ECO:0007669"/>
    <property type="project" value="UniProtKB-UniRule"/>
</dbReference>
<feature type="binding site" evidence="17">
    <location>
        <position position="87"/>
    </location>
    <ligand>
        <name>[4Fe-4S] cluster</name>
        <dbReference type="ChEBI" id="CHEBI:49883"/>
    </ligand>
</feature>
<dbReference type="HAMAP" id="MF_02089">
    <property type="entry name" value="QueH"/>
    <property type="match status" value="1"/>
</dbReference>
<dbReference type="OrthoDB" id="9801033at2"/>
<comment type="pathway">
    <text evidence="2 17">tRNA modification; tRNA-queuosine biosynthesis.</text>
</comment>
<dbReference type="PANTHER" id="PTHR36701:SF1">
    <property type="entry name" value="EPOXYQUEUOSINE REDUCTASE QUEH"/>
    <property type="match status" value="1"/>
</dbReference>
<keyword evidence="6 17" id="KW-0004">4Fe-4S</keyword>
<dbReference type="AlphaFoldDB" id="A0A1B1YD35"/>
<dbReference type="PANTHER" id="PTHR36701">
    <property type="entry name" value="EPOXYQUEUOSINE REDUCTASE QUEH"/>
    <property type="match status" value="1"/>
</dbReference>
<keyword evidence="14 17" id="KW-0676">Redox-active center</keyword>
<dbReference type="RefSeq" id="WP_015359021.1">
    <property type="nucleotide sequence ID" value="NZ_CP014672.1"/>
</dbReference>
<evidence type="ECO:0000256" key="13">
    <source>
        <dbReference type="ARBA" id="ARBA00023157"/>
    </source>
</evidence>
<keyword evidence="8 17" id="KW-0479">Metal-binding</keyword>
<keyword evidence="11 17" id="KW-0408">Iron</keyword>
<feature type="disulfide bond" description="Redox-active" evidence="17">
    <location>
        <begin position="167"/>
        <end position="169"/>
    </location>
</feature>
<evidence type="ECO:0000256" key="7">
    <source>
        <dbReference type="ARBA" id="ARBA00022694"/>
    </source>
</evidence>
<evidence type="ECO:0000256" key="9">
    <source>
        <dbReference type="ARBA" id="ARBA00022785"/>
    </source>
</evidence>
<evidence type="ECO:0000256" key="1">
    <source>
        <dbReference type="ARBA" id="ARBA00002268"/>
    </source>
</evidence>
<evidence type="ECO:0000256" key="12">
    <source>
        <dbReference type="ARBA" id="ARBA00023014"/>
    </source>
</evidence>
<evidence type="ECO:0000256" key="3">
    <source>
        <dbReference type="ARBA" id="ARBA00008207"/>
    </source>
</evidence>
<evidence type="ECO:0000256" key="16">
    <source>
        <dbReference type="ARBA" id="ARBA00047415"/>
    </source>
</evidence>
<evidence type="ECO:0000256" key="8">
    <source>
        <dbReference type="ARBA" id="ARBA00022723"/>
    </source>
</evidence>
<keyword evidence="9 17" id="KW-0671">Queuosine biosynthesis</keyword>
<comment type="function">
    <text evidence="1 17">Catalyzes the conversion of epoxyqueuosine (oQ) to queuosine (Q), which is a hypermodified base found in the wobble positions of tRNA(Asp), tRNA(Asn), tRNA(His) and tRNA(Tyr).</text>
</comment>
<dbReference type="EC" id="1.17.99.6" evidence="4 17"/>
<dbReference type="Proteomes" id="UP000092971">
    <property type="component" value="Chromosome"/>
</dbReference>
<evidence type="ECO:0000256" key="17">
    <source>
        <dbReference type="HAMAP-Rule" id="MF_02089"/>
    </source>
</evidence>
<dbReference type="GO" id="GO:0046872">
    <property type="term" value="F:metal ion binding"/>
    <property type="evidence" value="ECO:0007669"/>
    <property type="project" value="UniProtKB-KW"/>
</dbReference>
<keyword evidence="7 17" id="KW-0819">tRNA processing</keyword>
<evidence type="ECO:0000313" key="19">
    <source>
        <dbReference type="Proteomes" id="UP000092971"/>
    </source>
</evidence>
<feature type="binding site" evidence="17">
    <location>
        <position position="90"/>
    </location>
    <ligand>
        <name>[4Fe-4S] cluster</name>
        <dbReference type="ChEBI" id="CHEBI:49883"/>
    </ligand>
</feature>
<proteinExistence type="inferred from homology"/>
<comment type="similarity">
    <text evidence="3 17">Belongs to the QueH family.</text>
</comment>
<gene>
    <name evidence="17" type="primary">queH</name>
    <name evidence="18" type="ORF">CSTERTH_06375</name>
</gene>
<keyword evidence="13 17" id="KW-1015">Disulfide bond</keyword>
<evidence type="ECO:0000256" key="10">
    <source>
        <dbReference type="ARBA" id="ARBA00023002"/>
    </source>
</evidence>
<dbReference type="Pfam" id="PF02677">
    <property type="entry name" value="QueH"/>
    <property type="match status" value="1"/>
</dbReference>
<dbReference type="EMBL" id="CP014672">
    <property type="protein sequence ID" value="ANW98679.1"/>
    <property type="molecule type" value="Genomic_DNA"/>
</dbReference>
<protein>
    <recommendedName>
        <fullName evidence="5 17">Epoxyqueuosine reductase QueH</fullName>
        <ecNumber evidence="4 17">1.17.99.6</ecNumber>
    </recommendedName>
    <alternativeName>
        <fullName evidence="15 17">Queuosine biosynthesis protein QueH</fullName>
    </alternativeName>
</protein>
<evidence type="ECO:0000256" key="5">
    <source>
        <dbReference type="ARBA" id="ARBA00016895"/>
    </source>
</evidence>
<dbReference type="GO" id="GO:0051539">
    <property type="term" value="F:4 iron, 4 sulfur cluster binding"/>
    <property type="evidence" value="ECO:0007669"/>
    <property type="project" value="UniProtKB-UniRule"/>
</dbReference>
<name>A0A1B1YD35_THEST</name>
<evidence type="ECO:0000256" key="11">
    <source>
        <dbReference type="ARBA" id="ARBA00023004"/>
    </source>
</evidence>
<reference evidence="18 19" key="1">
    <citation type="submission" date="2016-02" db="EMBL/GenBank/DDBJ databases">
        <title>Comparison of Clostridium stercorarium subspecies using comparative genomics and transcriptomics.</title>
        <authorList>
            <person name="Schellenberg J."/>
            <person name="Thallinger G."/>
            <person name="Levin D.B."/>
            <person name="Zhang X."/>
            <person name="Alvare G."/>
            <person name="Fristensky B."/>
            <person name="Sparling R."/>
        </authorList>
    </citation>
    <scope>NUCLEOTIDE SEQUENCE [LARGE SCALE GENOMIC DNA]</scope>
    <source>
        <strain evidence="18 19">DSM 2910</strain>
    </source>
</reference>
<evidence type="ECO:0000256" key="4">
    <source>
        <dbReference type="ARBA" id="ARBA00012622"/>
    </source>
</evidence>
<dbReference type="GO" id="GO:0052693">
    <property type="term" value="F:epoxyqueuosine reductase activity"/>
    <property type="evidence" value="ECO:0007669"/>
    <property type="project" value="UniProtKB-UniRule"/>
</dbReference>
<evidence type="ECO:0000313" key="18">
    <source>
        <dbReference type="EMBL" id="ANW98679.1"/>
    </source>
</evidence>
<accession>A0A1B1YD35</accession>
<sequence length="188" mass="22082">MSDKKLLLHICCAPCATGVIQKLKNDGGFLITGYYYNPNIHPTEENNARRNSVKALAEDENIHVIYSDLVMVNYWKENLEGKKERRCNFCYSIRINQAAKTAAENGFEAFSTSLLISPWQDHEKVRRIAETACKKYGIEFVYQDFRPFYRQGKNEAYRRGYYLQKYCGCIFSYNESDHKKKPIYTHWD</sequence>
<evidence type="ECO:0000256" key="15">
    <source>
        <dbReference type="ARBA" id="ARBA00031446"/>
    </source>
</evidence>
<organism evidence="18 19">
    <name type="scientific">Thermoclostridium stercorarium subsp. thermolacticum DSM 2910</name>
    <dbReference type="NCBI Taxonomy" id="1121336"/>
    <lineage>
        <taxon>Bacteria</taxon>
        <taxon>Bacillati</taxon>
        <taxon>Bacillota</taxon>
        <taxon>Clostridia</taxon>
        <taxon>Eubacteriales</taxon>
        <taxon>Oscillospiraceae</taxon>
        <taxon>Thermoclostridium</taxon>
    </lineage>
</organism>
<comment type="catalytic activity">
    <reaction evidence="16 17">
        <text>epoxyqueuosine(34) in tRNA + AH2 = queuosine(34) in tRNA + A + H2O</text>
        <dbReference type="Rhea" id="RHEA:32159"/>
        <dbReference type="Rhea" id="RHEA-COMP:18571"/>
        <dbReference type="Rhea" id="RHEA-COMP:18582"/>
        <dbReference type="ChEBI" id="CHEBI:13193"/>
        <dbReference type="ChEBI" id="CHEBI:15377"/>
        <dbReference type="ChEBI" id="CHEBI:17499"/>
        <dbReference type="ChEBI" id="CHEBI:194431"/>
        <dbReference type="ChEBI" id="CHEBI:194443"/>
        <dbReference type="EC" id="1.17.99.6"/>
    </reaction>
</comment>
<feature type="binding site" evidence="17">
    <location>
        <position position="11"/>
    </location>
    <ligand>
        <name>[4Fe-4S] cluster</name>
        <dbReference type="ChEBI" id="CHEBI:49883"/>
    </ligand>
</feature>
<evidence type="ECO:0000256" key="6">
    <source>
        <dbReference type="ARBA" id="ARBA00022485"/>
    </source>
</evidence>
<keyword evidence="12 17" id="KW-0411">Iron-sulfur</keyword>
<evidence type="ECO:0000256" key="2">
    <source>
        <dbReference type="ARBA" id="ARBA00004691"/>
    </source>
</evidence>
<dbReference type="UniPathway" id="UPA00392"/>
<keyword evidence="10 17" id="KW-0560">Oxidoreductase</keyword>